<proteinExistence type="predicted"/>
<evidence type="ECO:0000313" key="2">
    <source>
        <dbReference type="Proteomes" id="UP000054995"/>
    </source>
</evidence>
<dbReference type="EMBL" id="JYDT01000044">
    <property type="protein sequence ID" value="KRY88281.1"/>
    <property type="molecule type" value="Genomic_DNA"/>
</dbReference>
<evidence type="ECO:0000313" key="1">
    <source>
        <dbReference type="EMBL" id="KRY88281.1"/>
    </source>
</evidence>
<organism evidence="1 2">
    <name type="scientific">Trichinella pseudospiralis</name>
    <name type="common">Parasitic roundworm</name>
    <dbReference type="NCBI Taxonomy" id="6337"/>
    <lineage>
        <taxon>Eukaryota</taxon>
        <taxon>Metazoa</taxon>
        <taxon>Ecdysozoa</taxon>
        <taxon>Nematoda</taxon>
        <taxon>Enoplea</taxon>
        <taxon>Dorylaimia</taxon>
        <taxon>Trichinellida</taxon>
        <taxon>Trichinellidae</taxon>
        <taxon>Trichinella</taxon>
    </lineage>
</organism>
<dbReference type="AlphaFoldDB" id="A0A0V1FQK6"/>
<sequence length="199" mass="22334">MLVCPEREWPDAEVSSQVTEAAFALCACFVRSCRSVPTPLTQFKAMSATRLDPISNQPRTLYDRTCWSEKHCLLVFALVKPCPFAPRTCRCQPVGYLAFNCAVGLGTLIDRLKAKTNVYVRLKLKPLLSQVQPLRCSRFSQPAMVKGVEQFSIDNDPNGTKPWIKAAALRSTEPGHHYTADRSFKWSAARLVHCNCRLT</sequence>
<keyword evidence="2" id="KW-1185">Reference proteome</keyword>
<dbReference type="OrthoDB" id="5912286at2759"/>
<comment type="caution">
    <text evidence="1">The sequence shown here is derived from an EMBL/GenBank/DDBJ whole genome shotgun (WGS) entry which is preliminary data.</text>
</comment>
<accession>A0A0V1FQK6</accession>
<name>A0A0V1FQK6_TRIPS</name>
<dbReference type="Proteomes" id="UP000054995">
    <property type="component" value="Unassembled WGS sequence"/>
</dbReference>
<protein>
    <submittedName>
        <fullName evidence="1">Uncharacterized protein</fullName>
    </submittedName>
</protein>
<reference evidence="1 2" key="1">
    <citation type="submission" date="2015-01" db="EMBL/GenBank/DDBJ databases">
        <title>Evolution of Trichinella species and genotypes.</title>
        <authorList>
            <person name="Korhonen P.K."/>
            <person name="Edoardo P."/>
            <person name="Giuseppe L.R."/>
            <person name="Gasser R.B."/>
        </authorList>
    </citation>
    <scope>NUCLEOTIDE SEQUENCE [LARGE SCALE GENOMIC DNA]</scope>
    <source>
        <strain evidence="1">ISS470</strain>
    </source>
</reference>
<gene>
    <name evidence="1" type="ORF">T4D_1786</name>
</gene>